<dbReference type="PANTHER" id="PTHR34387:SF1">
    <property type="entry name" value="PERIPLASMIC IMMUNOGENIC PROTEIN"/>
    <property type="match status" value="1"/>
</dbReference>
<dbReference type="InterPro" id="IPR052022">
    <property type="entry name" value="26kDa_periplasmic_antigen"/>
</dbReference>
<gene>
    <name evidence="1" type="ORF">JL107_09770</name>
</gene>
<dbReference type="GO" id="GO:0006974">
    <property type="term" value="P:DNA damage response"/>
    <property type="evidence" value="ECO:0007669"/>
    <property type="project" value="TreeGrafter"/>
</dbReference>
<dbReference type="Gene3D" id="3.30.110.170">
    <property type="entry name" value="Protein of unknown function (DUF541), domain 1"/>
    <property type="match status" value="1"/>
</dbReference>
<protein>
    <submittedName>
        <fullName evidence="1">SIMPL domain-containing protein</fullName>
    </submittedName>
</protein>
<dbReference type="InterPro" id="IPR007497">
    <property type="entry name" value="SIMPL/DUF541"/>
</dbReference>
<reference evidence="1" key="1">
    <citation type="submission" date="2021-01" db="EMBL/GenBank/DDBJ databases">
        <title>KCTC 19127 draft genome.</title>
        <authorList>
            <person name="An D."/>
        </authorList>
    </citation>
    <scope>NUCLEOTIDE SEQUENCE</scope>
    <source>
        <strain evidence="1">KCTC 19127</strain>
    </source>
</reference>
<comment type="caution">
    <text evidence="1">The sequence shown here is derived from an EMBL/GenBank/DDBJ whole genome shotgun (WGS) entry which is preliminary data.</text>
</comment>
<evidence type="ECO:0000313" key="1">
    <source>
        <dbReference type="EMBL" id="MBM9476731.1"/>
    </source>
</evidence>
<organism evidence="1 2">
    <name type="scientific">Nakamurella flavida</name>
    <dbReference type="NCBI Taxonomy" id="363630"/>
    <lineage>
        <taxon>Bacteria</taxon>
        <taxon>Bacillati</taxon>
        <taxon>Actinomycetota</taxon>
        <taxon>Actinomycetes</taxon>
        <taxon>Nakamurellales</taxon>
        <taxon>Nakamurellaceae</taxon>
        <taxon>Nakamurella</taxon>
    </lineage>
</organism>
<sequence length="221" mass="22668">MSTPGAGSAGHIAEGITMTGTGEAATPVDQVRVNLSVDVVRPDAGEAFRSASLSVRSLLQVLSDGGVDSRSVRTQDLTLGPRKDYRNGQEVILGYSAGQRIVVVLQSLHGIEQLLTDVATRSGEGVGIEGIALIAGDPGPAAQLAREQAFADARTKAEQFAVLAGRSLGRVLVVHEGASGGPRGDRAIPLAFRASASPMPVATGDTSVTASVTVTWAFEPV</sequence>
<dbReference type="Gene3D" id="3.30.70.2970">
    <property type="entry name" value="Protein of unknown function (DUF541), domain 2"/>
    <property type="match status" value="1"/>
</dbReference>
<dbReference type="Proteomes" id="UP000663801">
    <property type="component" value="Unassembled WGS sequence"/>
</dbReference>
<evidence type="ECO:0000313" key="2">
    <source>
        <dbReference type="Proteomes" id="UP000663801"/>
    </source>
</evidence>
<dbReference type="RefSeq" id="WP_205256840.1">
    <property type="nucleotide sequence ID" value="NZ_BAAAPV010000004.1"/>
</dbReference>
<dbReference type="PANTHER" id="PTHR34387">
    <property type="entry name" value="SLR1258 PROTEIN"/>
    <property type="match status" value="1"/>
</dbReference>
<dbReference type="EMBL" id="JAERWL010000008">
    <property type="protein sequence ID" value="MBM9476731.1"/>
    <property type="molecule type" value="Genomic_DNA"/>
</dbReference>
<proteinExistence type="predicted"/>
<name>A0A939C355_9ACTN</name>
<dbReference type="Pfam" id="PF04402">
    <property type="entry name" value="SIMPL"/>
    <property type="match status" value="1"/>
</dbReference>
<accession>A0A939C355</accession>
<dbReference type="AlphaFoldDB" id="A0A939C355"/>
<keyword evidence="2" id="KW-1185">Reference proteome</keyword>